<reference evidence="2" key="1">
    <citation type="submission" date="2017-08" db="EMBL/GenBank/DDBJ databases">
        <title>A dynamic microbial community with high functional redundancy inhabits the cold, oxic subseafloor aquifer.</title>
        <authorList>
            <person name="Tully B.J."/>
            <person name="Wheat C.G."/>
            <person name="Glazer B.T."/>
            <person name="Huber J.A."/>
        </authorList>
    </citation>
    <scope>NUCLEOTIDE SEQUENCE [LARGE SCALE GENOMIC DNA]</scope>
</reference>
<accession>A0A2A4WZQ9</accession>
<sequence>MNRQKFLQSVLDISTRRKKHEFVQQLTGVDSLPVGIIDIQCQRHRETGRQVTDRAVAGLKLERTGQSQCIHLRPNSFGCPKSIEHDLL</sequence>
<evidence type="ECO:0000313" key="2">
    <source>
        <dbReference type="Proteomes" id="UP000218767"/>
    </source>
</evidence>
<comment type="caution">
    <text evidence="1">The sequence shown here is derived from an EMBL/GenBank/DDBJ whole genome shotgun (WGS) entry which is preliminary data.</text>
</comment>
<proteinExistence type="predicted"/>
<dbReference type="EMBL" id="NVUL01000072">
    <property type="protein sequence ID" value="PCI75551.1"/>
    <property type="molecule type" value="Genomic_DNA"/>
</dbReference>
<protein>
    <submittedName>
        <fullName evidence="1">Uncharacterized protein</fullName>
    </submittedName>
</protein>
<dbReference type="Proteomes" id="UP000218767">
    <property type="component" value="Unassembled WGS sequence"/>
</dbReference>
<organism evidence="1 2">
    <name type="scientific">SAR86 cluster bacterium</name>
    <dbReference type="NCBI Taxonomy" id="2030880"/>
    <lineage>
        <taxon>Bacteria</taxon>
        <taxon>Pseudomonadati</taxon>
        <taxon>Pseudomonadota</taxon>
        <taxon>Gammaproteobacteria</taxon>
        <taxon>SAR86 cluster</taxon>
    </lineage>
</organism>
<dbReference type="AlphaFoldDB" id="A0A2A4WZQ9"/>
<name>A0A2A4WZQ9_9GAMM</name>
<evidence type="ECO:0000313" key="1">
    <source>
        <dbReference type="EMBL" id="PCI75551.1"/>
    </source>
</evidence>
<gene>
    <name evidence="1" type="ORF">COB20_12565</name>
</gene>